<keyword evidence="4 7" id="KW-0812">Transmembrane</keyword>
<keyword evidence="6 7" id="KW-0472">Membrane</keyword>
<dbReference type="GO" id="GO:0042773">
    <property type="term" value="P:ATP synthesis coupled electron transport"/>
    <property type="evidence" value="ECO:0007669"/>
    <property type="project" value="InterPro"/>
</dbReference>
<dbReference type="HAMAP" id="MF_01456">
    <property type="entry name" value="NDH1_NuoK"/>
    <property type="match status" value="1"/>
</dbReference>
<proteinExistence type="inferred from homology"/>
<protein>
    <submittedName>
        <fullName evidence="8">Uncharacterized protein</fullName>
    </submittedName>
</protein>
<dbReference type="GO" id="GO:0030964">
    <property type="term" value="C:NADH dehydrogenase complex"/>
    <property type="evidence" value="ECO:0007669"/>
    <property type="project" value="TreeGrafter"/>
</dbReference>
<dbReference type="FunFam" id="1.10.287.3510:FF:000001">
    <property type="entry name" value="NADH-quinone oxidoreductase subunit K"/>
    <property type="match status" value="1"/>
</dbReference>
<gene>
    <name evidence="8" type="ORF">LCGC14_2300700</name>
</gene>
<evidence type="ECO:0000256" key="4">
    <source>
        <dbReference type="ARBA" id="ARBA00022692"/>
    </source>
</evidence>
<comment type="caution">
    <text evidence="8">The sequence shown here is derived from an EMBL/GenBank/DDBJ whole genome shotgun (WGS) entry which is preliminary data.</text>
</comment>
<dbReference type="GO" id="GO:0016651">
    <property type="term" value="F:oxidoreductase activity, acting on NAD(P)H"/>
    <property type="evidence" value="ECO:0007669"/>
    <property type="project" value="InterPro"/>
</dbReference>
<accession>A0A0F9FII3</accession>
<dbReference type="Gene3D" id="1.10.287.3510">
    <property type="match status" value="1"/>
</dbReference>
<dbReference type="EMBL" id="LAZR01032429">
    <property type="protein sequence ID" value="KKL50917.1"/>
    <property type="molecule type" value="Genomic_DNA"/>
</dbReference>
<dbReference type="PANTHER" id="PTHR11434">
    <property type="entry name" value="NADH-UBIQUINONE OXIDOREDUCTASE SUBUNIT ND4L"/>
    <property type="match status" value="1"/>
</dbReference>
<feature type="transmembrane region" description="Helical" evidence="7">
    <location>
        <begin position="6"/>
        <end position="24"/>
    </location>
</feature>
<reference evidence="8" key="1">
    <citation type="journal article" date="2015" name="Nature">
        <title>Complex archaea that bridge the gap between prokaryotes and eukaryotes.</title>
        <authorList>
            <person name="Spang A."/>
            <person name="Saw J.H."/>
            <person name="Jorgensen S.L."/>
            <person name="Zaremba-Niedzwiedzka K."/>
            <person name="Martijn J."/>
            <person name="Lind A.E."/>
            <person name="van Eijk R."/>
            <person name="Schleper C."/>
            <person name="Guy L."/>
            <person name="Ettema T.J."/>
        </authorList>
    </citation>
    <scope>NUCLEOTIDE SEQUENCE</scope>
</reference>
<evidence type="ECO:0000256" key="7">
    <source>
        <dbReference type="SAM" id="Phobius"/>
    </source>
</evidence>
<dbReference type="Pfam" id="PF00420">
    <property type="entry name" value="Oxidored_q2"/>
    <property type="match status" value="1"/>
</dbReference>
<dbReference type="InterPro" id="IPR001133">
    <property type="entry name" value="NADH_UbQ_OxRdtase_chain4L/K"/>
</dbReference>
<evidence type="ECO:0000256" key="3">
    <source>
        <dbReference type="ARBA" id="ARBA00022448"/>
    </source>
</evidence>
<evidence type="ECO:0000256" key="5">
    <source>
        <dbReference type="ARBA" id="ARBA00022989"/>
    </source>
</evidence>
<name>A0A0F9FII3_9ZZZZ</name>
<feature type="transmembrane region" description="Helical" evidence="7">
    <location>
        <begin position="31"/>
        <end position="51"/>
    </location>
</feature>
<evidence type="ECO:0000313" key="8">
    <source>
        <dbReference type="EMBL" id="KKL50917.1"/>
    </source>
</evidence>
<evidence type="ECO:0000256" key="2">
    <source>
        <dbReference type="ARBA" id="ARBA00010519"/>
    </source>
</evidence>
<keyword evidence="3" id="KW-0813">Transport</keyword>
<evidence type="ECO:0000256" key="6">
    <source>
        <dbReference type="ARBA" id="ARBA00023136"/>
    </source>
</evidence>
<comment type="similarity">
    <text evidence="2">Belongs to the complex I subunit 4L family.</text>
</comment>
<comment type="subcellular location">
    <subcellularLocation>
        <location evidence="1">Membrane</location>
        <topology evidence="1">Multi-pass membrane protein</topology>
    </subcellularLocation>
</comment>
<dbReference type="InterPro" id="IPR039428">
    <property type="entry name" value="NUOK/Mnh_C1-like"/>
</dbReference>
<dbReference type="NCBIfam" id="NF004320">
    <property type="entry name" value="PRK05715.1-2"/>
    <property type="match status" value="1"/>
</dbReference>
<dbReference type="AlphaFoldDB" id="A0A0F9FII3"/>
<keyword evidence="5 7" id="KW-1133">Transmembrane helix</keyword>
<sequence length="103" mass="11186">MEITLDHYLTLAAILFAIGLYGVLAKRNIILILIAVEFMLSAANINLVAISRFVEPGAVLGQIFAIFVMIVTAAEIGVGLGIVVYLYRAHVSIENHEFDVLKG</sequence>
<organism evidence="8">
    <name type="scientific">marine sediment metagenome</name>
    <dbReference type="NCBI Taxonomy" id="412755"/>
    <lineage>
        <taxon>unclassified sequences</taxon>
        <taxon>metagenomes</taxon>
        <taxon>ecological metagenomes</taxon>
    </lineage>
</organism>
<evidence type="ECO:0000256" key="1">
    <source>
        <dbReference type="ARBA" id="ARBA00004141"/>
    </source>
</evidence>
<dbReference type="PANTHER" id="PTHR11434:SF16">
    <property type="entry name" value="NADH-UBIQUINONE OXIDOREDUCTASE CHAIN 4L"/>
    <property type="match status" value="1"/>
</dbReference>
<feature type="transmembrane region" description="Helical" evidence="7">
    <location>
        <begin position="63"/>
        <end position="87"/>
    </location>
</feature>
<dbReference type="NCBIfam" id="NF004323">
    <property type="entry name" value="PRK05715.1-5"/>
    <property type="match status" value="1"/>
</dbReference>